<dbReference type="InterPro" id="IPR015590">
    <property type="entry name" value="Aldehyde_DH_dom"/>
</dbReference>
<dbReference type="GO" id="GO:0005739">
    <property type="term" value="C:mitochondrion"/>
    <property type="evidence" value="ECO:0007669"/>
    <property type="project" value="TreeGrafter"/>
</dbReference>
<dbReference type="GO" id="GO:0006210">
    <property type="term" value="P:thymine catabolic process"/>
    <property type="evidence" value="ECO:0007669"/>
    <property type="project" value="TreeGrafter"/>
</dbReference>
<dbReference type="SUPFAM" id="SSF53720">
    <property type="entry name" value="ALDH-like"/>
    <property type="match status" value="1"/>
</dbReference>
<gene>
    <name evidence="6" type="ORF">BCV69DRAFT_301586</name>
</gene>
<dbReference type="InterPro" id="IPR016162">
    <property type="entry name" value="Ald_DH_N"/>
</dbReference>
<dbReference type="Proteomes" id="UP000245942">
    <property type="component" value="Unassembled WGS sequence"/>
</dbReference>
<dbReference type="FunFam" id="3.40.309.10:FF:000002">
    <property type="entry name" value="Methylmalonate-semialdehyde dehydrogenase (Acylating)"/>
    <property type="match status" value="1"/>
</dbReference>
<keyword evidence="7" id="KW-1185">Reference proteome</keyword>
<sequence>MASSLSISMSRNVARTARKSALAHSLRGSIAGIATLSHSWKGIRQQGETLPNYCNGKFVESSASKLSPVHDPTNQDVLCQAPDTTAEEFEAIVSAAQEAFPAWRATSLLGRQQIMFKFAALLREHQQEIARVITSEQGKTFGDAMGDVLRGLQVVEFATGAPSLLLDKRLEVSSNMDTFVRTEPLGVTASINPFNFPAMCPLWSIPVALVTGNTHIVKPSERVPGASQIIVELAEKAGVPPGVLSVVHGTHDTVNRICDDPRIKAISFVGSDRGGAHVYHRGTKNGKRVQSNLGAKNHAVLMPDADRDAALDAIAGAAFGAAGQRCMALSVVVTVGDAGEWIEDGIMQRAKALKVGNGIESDVDLGPLISPAARKRVIELIGSCEKEGGKILLDGRKFMADSLPDGNWVGPSILEAKPGMSCYDQEIFGPALVVIRAKTIDEALAIVNENPYGNGAAVFTTSGNVARRFEMECNAGQIGVNVAVPVPLPMFSWSGGKASVLGGHGFYGTAGVEFYTKRKTITSLWKPIMPPSATGSHSGKASVNMPTMS</sequence>
<dbReference type="EC" id="1.2.1.27" evidence="2"/>
<dbReference type="GO" id="GO:0006574">
    <property type="term" value="P:L-valine catabolic process"/>
    <property type="evidence" value="ECO:0007669"/>
    <property type="project" value="TreeGrafter"/>
</dbReference>
<dbReference type="Pfam" id="PF00171">
    <property type="entry name" value="Aldedh"/>
    <property type="match status" value="1"/>
</dbReference>
<evidence type="ECO:0000259" key="5">
    <source>
        <dbReference type="Pfam" id="PF00171"/>
    </source>
</evidence>
<reference evidence="6 7" key="1">
    <citation type="journal article" date="2018" name="Mol. Biol. Evol.">
        <title>Broad Genomic Sampling Reveals a Smut Pathogenic Ancestry of the Fungal Clade Ustilaginomycotina.</title>
        <authorList>
            <person name="Kijpornyongpan T."/>
            <person name="Mondo S.J."/>
            <person name="Barry K."/>
            <person name="Sandor L."/>
            <person name="Lee J."/>
            <person name="Lipzen A."/>
            <person name="Pangilinan J."/>
            <person name="LaButti K."/>
            <person name="Hainaut M."/>
            <person name="Henrissat B."/>
            <person name="Grigoriev I.V."/>
            <person name="Spatafora J.W."/>
            <person name="Aime M.C."/>
        </authorList>
    </citation>
    <scope>NUCLEOTIDE SEQUENCE [LARGE SCALE GENOMIC DNA]</scope>
    <source>
        <strain evidence="6 7">MCA 4718</strain>
    </source>
</reference>
<dbReference type="OrthoDB" id="310895at2759"/>
<dbReference type="Gene3D" id="3.40.605.10">
    <property type="entry name" value="Aldehyde Dehydrogenase, Chain A, domain 1"/>
    <property type="match status" value="1"/>
</dbReference>
<comment type="similarity">
    <text evidence="1">Belongs to the aldehyde dehydrogenase family.</text>
</comment>
<evidence type="ECO:0000313" key="6">
    <source>
        <dbReference type="EMBL" id="PWN18134.1"/>
    </source>
</evidence>
<keyword evidence="3" id="KW-0560">Oxidoreductase</keyword>
<evidence type="ECO:0000256" key="4">
    <source>
        <dbReference type="ARBA" id="ARBA00023027"/>
    </source>
</evidence>
<dbReference type="PANTHER" id="PTHR43866">
    <property type="entry name" value="MALONATE-SEMIALDEHYDE DEHYDROGENASE"/>
    <property type="match status" value="1"/>
</dbReference>
<evidence type="ECO:0000313" key="7">
    <source>
        <dbReference type="Proteomes" id="UP000245942"/>
    </source>
</evidence>
<evidence type="ECO:0000256" key="2">
    <source>
        <dbReference type="ARBA" id="ARBA00013048"/>
    </source>
</evidence>
<dbReference type="Gene3D" id="3.40.309.10">
    <property type="entry name" value="Aldehyde Dehydrogenase, Chain A, domain 2"/>
    <property type="match status" value="1"/>
</dbReference>
<dbReference type="FunFam" id="3.40.605.10:FF:000003">
    <property type="entry name" value="Methylmalonate-semialdehyde dehydrogenase [acylating]"/>
    <property type="match status" value="1"/>
</dbReference>
<proteinExistence type="inferred from homology"/>
<evidence type="ECO:0000256" key="1">
    <source>
        <dbReference type="ARBA" id="ARBA00009986"/>
    </source>
</evidence>
<dbReference type="NCBIfam" id="TIGR01722">
    <property type="entry name" value="MMSDH"/>
    <property type="match status" value="1"/>
</dbReference>
<dbReference type="GO" id="GO:0004491">
    <property type="term" value="F:methylmalonate-semialdehyde dehydrogenase (acylating, NAD) activity"/>
    <property type="evidence" value="ECO:0007669"/>
    <property type="project" value="UniProtKB-EC"/>
</dbReference>
<dbReference type="InterPro" id="IPR016161">
    <property type="entry name" value="Ald_DH/histidinol_DH"/>
</dbReference>
<dbReference type="GeneID" id="37016315"/>
<dbReference type="PROSITE" id="PS00070">
    <property type="entry name" value="ALDEHYDE_DEHYDR_CYS"/>
    <property type="match status" value="1"/>
</dbReference>
<evidence type="ECO:0000256" key="3">
    <source>
        <dbReference type="ARBA" id="ARBA00023002"/>
    </source>
</evidence>
<dbReference type="RefSeq" id="XP_025345294.1">
    <property type="nucleotide sequence ID" value="XM_025494581.1"/>
</dbReference>
<dbReference type="InterPro" id="IPR016160">
    <property type="entry name" value="Ald_DH_CS_CYS"/>
</dbReference>
<keyword evidence="4" id="KW-0520">NAD</keyword>
<organism evidence="6 7">
    <name type="scientific">Pseudomicrostroma glucosiphilum</name>
    <dbReference type="NCBI Taxonomy" id="1684307"/>
    <lineage>
        <taxon>Eukaryota</taxon>
        <taxon>Fungi</taxon>
        <taxon>Dikarya</taxon>
        <taxon>Basidiomycota</taxon>
        <taxon>Ustilaginomycotina</taxon>
        <taxon>Exobasidiomycetes</taxon>
        <taxon>Microstromatales</taxon>
        <taxon>Microstromatales incertae sedis</taxon>
        <taxon>Pseudomicrostroma</taxon>
    </lineage>
</organism>
<accession>A0A316TZQ9</accession>
<protein>
    <recommendedName>
        <fullName evidence="2">methylmalonate-semialdehyde dehydrogenase (CoA acylating)</fullName>
        <ecNumber evidence="2">1.2.1.27</ecNumber>
    </recommendedName>
</protein>
<dbReference type="InterPro" id="IPR016163">
    <property type="entry name" value="Ald_DH_C"/>
</dbReference>
<dbReference type="EMBL" id="KZ819338">
    <property type="protein sequence ID" value="PWN18134.1"/>
    <property type="molecule type" value="Genomic_DNA"/>
</dbReference>
<name>A0A316TZQ9_9BASI</name>
<dbReference type="AlphaFoldDB" id="A0A316TZQ9"/>
<dbReference type="InterPro" id="IPR010061">
    <property type="entry name" value="MeMal-semiAld_DH"/>
</dbReference>
<dbReference type="STRING" id="1684307.A0A316TZQ9"/>
<dbReference type="CDD" id="cd07085">
    <property type="entry name" value="ALDH_F6_MMSDH"/>
    <property type="match status" value="1"/>
</dbReference>
<feature type="domain" description="Aldehyde dehydrogenase" evidence="5">
    <location>
        <begin position="58"/>
        <end position="521"/>
    </location>
</feature>
<dbReference type="PANTHER" id="PTHR43866:SF3">
    <property type="entry name" value="METHYLMALONATE-SEMIALDEHYDE DEHYDROGENASE [ACYLATING], MITOCHONDRIAL"/>
    <property type="match status" value="1"/>
</dbReference>